<feature type="region of interest" description="Disordered" evidence="1">
    <location>
        <begin position="542"/>
        <end position="569"/>
    </location>
</feature>
<reference evidence="2" key="2">
    <citation type="submission" date="2020-11" db="EMBL/GenBank/DDBJ databases">
        <authorList>
            <person name="McCartney M.A."/>
            <person name="Auch B."/>
            <person name="Kono T."/>
            <person name="Mallez S."/>
            <person name="Becker A."/>
            <person name="Gohl D.M."/>
            <person name="Silverstein K.A.T."/>
            <person name="Koren S."/>
            <person name="Bechman K.B."/>
            <person name="Herman A."/>
            <person name="Abrahante J.E."/>
            <person name="Garbe J."/>
        </authorList>
    </citation>
    <scope>NUCLEOTIDE SEQUENCE</scope>
    <source>
        <strain evidence="2">Duluth1</strain>
        <tissue evidence="2">Whole animal</tissue>
    </source>
</reference>
<comment type="caution">
    <text evidence="2">The sequence shown here is derived from an EMBL/GenBank/DDBJ whole genome shotgun (WGS) entry which is preliminary data.</text>
</comment>
<dbReference type="Proteomes" id="UP000828390">
    <property type="component" value="Unassembled WGS sequence"/>
</dbReference>
<feature type="compositionally biased region" description="Polar residues" evidence="1">
    <location>
        <begin position="617"/>
        <end position="626"/>
    </location>
</feature>
<feature type="compositionally biased region" description="Low complexity" evidence="1">
    <location>
        <begin position="951"/>
        <end position="968"/>
    </location>
</feature>
<feature type="compositionally biased region" description="Low complexity" evidence="1">
    <location>
        <begin position="1096"/>
        <end position="1111"/>
    </location>
</feature>
<evidence type="ECO:0000313" key="2">
    <source>
        <dbReference type="EMBL" id="KAH3703149.1"/>
    </source>
</evidence>
<reference evidence="2" key="1">
    <citation type="journal article" date="2019" name="bioRxiv">
        <title>The Genome of the Zebra Mussel, Dreissena polymorpha: A Resource for Invasive Species Research.</title>
        <authorList>
            <person name="McCartney M.A."/>
            <person name="Auch B."/>
            <person name="Kono T."/>
            <person name="Mallez S."/>
            <person name="Zhang Y."/>
            <person name="Obille A."/>
            <person name="Becker A."/>
            <person name="Abrahante J.E."/>
            <person name="Garbe J."/>
            <person name="Badalamenti J.P."/>
            <person name="Herman A."/>
            <person name="Mangelson H."/>
            <person name="Liachko I."/>
            <person name="Sullivan S."/>
            <person name="Sone E.D."/>
            <person name="Koren S."/>
            <person name="Silverstein K.A.T."/>
            <person name="Beckman K.B."/>
            <person name="Gohl D.M."/>
        </authorList>
    </citation>
    <scope>NUCLEOTIDE SEQUENCE</scope>
    <source>
        <strain evidence="2">Duluth1</strain>
        <tissue evidence="2">Whole animal</tissue>
    </source>
</reference>
<gene>
    <name evidence="2" type="ORF">DPMN_078179</name>
</gene>
<keyword evidence="3" id="KW-1185">Reference proteome</keyword>
<feature type="region of interest" description="Disordered" evidence="1">
    <location>
        <begin position="617"/>
        <end position="641"/>
    </location>
</feature>
<feature type="compositionally biased region" description="Polar residues" evidence="1">
    <location>
        <begin position="786"/>
        <end position="803"/>
    </location>
</feature>
<feature type="region of interest" description="Disordered" evidence="1">
    <location>
        <begin position="784"/>
        <end position="806"/>
    </location>
</feature>
<accession>A0A9D3YQQ2</accession>
<feature type="region of interest" description="Disordered" evidence="1">
    <location>
        <begin position="1096"/>
        <end position="1128"/>
    </location>
</feature>
<protein>
    <submittedName>
        <fullName evidence="2">Uncharacterized protein</fullName>
    </submittedName>
</protein>
<feature type="region of interest" description="Disordered" evidence="1">
    <location>
        <begin position="919"/>
        <end position="981"/>
    </location>
</feature>
<evidence type="ECO:0000313" key="3">
    <source>
        <dbReference type="Proteomes" id="UP000828390"/>
    </source>
</evidence>
<sequence length="1128" mass="125798">MRRERGLCPGRLGMSRVYYPLLTEHVILASNISLNSSGKVKRPHGLQSRVRGVHEGMKKPGESAPENTPPDLIAAEDMVTLDPSQNAKDNTEITDSSACSSQHVLNVIDSLGHVTDEHTSPSGEKSSLESLFDEFDENDITEIYFGSSETENAVAGLEKCTAEENAANQIQEAEVQNNFQEYKKNPNDYEQLAKQEPESIEYDCNQNENMNFQRKRSVSECDESDVALAKRIKLEPDTDQSEVPCDNAKTAIAVKTEIEHNSHVPKSQTHLSSAFNNIAIDLCPPVAIVTPLSHKNDISKETISIKSVNGTKDTIKTNTNGISESLSDIKPTVKECTKEKSFINEESLFLSDSDFEKFTNDLFSEQSFQTSDGSNWTFQRTDSFAYQSNDQSVNVEKKTLTFEAQLEDFEKILDKFIQSDADRPDTKSAINGRFLGSTVHVTSTTSTAKFKPKLDSISQNVTLPQPDILRNSELLRELLENDTDTSLKSQNSAKRPVSVDLSFLNSDTIYSNRSASSASTILKTKTIDPIPTGELLMISTSDASSKPDSVNFTESLDSESCDTKSADHGPLSLAEQRRASVTLHHKVPNIGDIVSPCGPLSRMNGDETEALLNELTSHTSGNQTGRTSRDILPSGPQDARYEYMNGPRPVTSPFSGFHVENIAHTNGPTNDQELRMKMSMGQRAPGYVAGNRGIVGLSQTEFEAMPAERRHLIASRYGQLMRNITPGGGYPDEMSNPLTRASVNELLTDIRASVNPVNTSMSASGPLMQNHDQFQMNSMRGMPESNGLTSSQMSQPTAETNPYGNEATKDRMRYLMMQQLHRRRMEEQMASRGQAPMDGQCGMIPQGNISRTHPPMPEMLSNATHGTRFPNQHGGLHSNAGHAPFFRPQMDSQAHIPQHNENMMSGMTHGPGANIYQRQLAHQRQQQHHHQQQQHPQQQQQQDHYQHNQHPHQQLYHRNQITQQQQHPRPQHEQQMLQRMNKPHQTLSIDRFSPGHPQQSHQFSANLLNSHLQSRQSQFPMHRMPGSVPSSGMPQMQGPFASMQSHNPHQQQNHHQPHHQQQLQNFQTHSQEQFQFNPLTSGANPYGANAQQIPLTPTTPTLPSGLGTGSSDIKHEPHSTENMSEFFF</sequence>
<feature type="compositionally biased region" description="Low complexity" evidence="1">
    <location>
        <begin position="933"/>
        <end position="943"/>
    </location>
</feature>
<proteinExistence type="predicted"/>
<dbReference type="AlphaFoldDB" id="A0A9D3YQQ2"/>
<organism evidence="2 3">
    <name type="scientific">Dreissena polymorpha</name>
    <name type="common">Zebra mussel</name>
    <name type="synonym">Mytilus polymorpha</name>
    <dbReference type="NCBI Taxonomy" id="45954"/>
    <lineage>
        <taxon>Eukaryota</taxon>
        <taxon>Metazoa</taxon>
        <taxon>Spiralia</taxon>
        <taxon>Lophotrochozoa</taxon>
        <taxon>Mollusca</taxon>
        <taxon>Bivalvia</taxon>
        <taxon>Autobranchia</taxon>
        <taxon>Heteroconchia</taxon>
        <taxon>Euheterodonta</taxon>
        <taxon>Imparidentia</taxon>
        <taxon>Neoheterodontei</taxon>
        <taxon>Myida</taxon>
        <taxon>Dreissenoidea</taxon>
        <taxon>Dreissenidae</taxon>
        <taxon>Dreissena</taxon>
    </lineage>
</organism>
<feature type="region of interest" description="Disordered" evidence="1">
    <location>
        <begin position="1013"/>
        <end position="1065"/>
    </location>
</feature>
<dbReference type="EMBL" id="JAIWYP010000015">
    <property type="protein sequence ID" value="KAH3703149.1"/>
    <property type="molecule type" value="Genomic_DNA"/>
</dbReference>
<name>A0A9D3YQQ2_DREPO</name>
<dbReference type="OrthoDB" id="10653590at2759"/>
<feature type="compositionally biased region" description="Low complexity" evidence="1">
    <location>
        <begin position="1044"/>
        <end position="1065"/>
    </location>
</feature>
<feature type="compositionally biased region" description="Polar residues" evidence="1">
    <location>
        <begin position="542"/>
        <end position="555"/>
    </location>
</feature>
<evidence type="ECO:0000256" key="1">
    <source>
        <dbReference type="SAM" id="MobiDB-lite"/>
    </source>
</evidence>